<accession>A0AAN8ZTY1</accession>
<evidence type="ECO:0000313" key="2">
    <source>
        <dbReference type="Proteomes" id="UP001381693"/>
    </source>
</evidence>
<protein>
    <submittedName>
        <fullName evidence="1">Uncharacterized protein</fullName>
    </submittedName>
</protein>
<comment type="caution">
    <text evidence="1">The sequence shown here is derived from an EMBL/GenBank/DDBJ whole genome shotgun (WGS) entry which is preliminary data.</text>
</comment>
<reference evidence="1 2" key="1">
    <citation type="submission" date="2023-11" db="EMBL/GenBank/DDBJ databases">
        <title>Halocaridina rubra genome assembly.</title>
        <authorList>
            <person name="Smith C."/>
        </authorList>
    </citation>
    <scope>NUCLEOTIDE SEQUENCE [LARGE SCALE GENOMIC DNA]</scope>
    <source>
        <strain evidence="1">EP-1</strain>
        <tissue evidence="1">Whole</tissue>
    </source>
</reference>
<proteinExistence type="predicted"/>
<organism evidence="1 2">
    <name type="scientific">Halocaridina rubra</name>
    <name type="common">Hawaiian red shrimp</name>
    <dbReference type="NCBI Taxonomy" id="373956"/>
    <lineage>
        <taxon>Eukaryota</taxon>
        <taxon>Metazoa</taxon>
        <taxon>Ecdysozoa</taxon>
        <taxon>Arthropoda</taxon>
        <taxon>Crustacea</taxon>
        <taxon>Multicrustacea</taxon>
        <taxon>Malacostraca</taxon>
        <taxon>Eumalacostraca</taxon>
        <taxon>Eucarida</taxon>
        <taxon>Decapoda</taxon>
        <taxon>Pleocyemata</taxon>
        <taxon>Caridea</taxon>
        <taxon>Atyoidea</taxon>
        <taxon>Atyidae</taxon>
        <taxon>Halocaridina</taxon>
    </lineage>
</organism>
<keyword evidence="2" id="KW-1185">Reference proteome</keyword>
<gene>
    <name evidence="1" type="ORF">SK128_007593</name>
</gene>
<dbReference type="Proteomes" id="UP001381693">
    <property type="component" value="Unassembled WGS sequence"/>
</dbReference>
<sequence length="104" mass="12060">MGFTNLVRVWEHLFCDSGKPGISIMPCCENCVCLLFRGRDVYQNAFECMRTVFSICKHRGDEFVIARISNICVTKPVLDKAFTCNIPVRDQFVFHSIEYYYKSS</sequence>
<evidence type="ECO:0000313" key="1">
    <source>
        <dbReference type="EMBL" id="KAK7027479.1"/>
    </source>
</evidence>
<dbReference type="EMBL" id="JAXCGZ010022677">
    <property type="protein sequence ID" value="KAK7027479.1"/>
    <property type="molecule type" value="Genomic_DNA"/>
</dbReference>
<name>A0AAN8ZTY1_HALRR</name>
<dbReference type="AlphaFoldDB" id="A0AAN8ZTY1"/>